<gene>
    <name evidence="3" type="ORF">PLEPLA_LOCUS16808</name>
</gene>
<dbReference type="GO" id="GO:0005509">
    <property type="term" value="F:calcium ion binding"/>
    <property type="evidence" value="ECO:0007669"/>
    <property type="project" value="InterPro"/>
</dbReference>
<reference evidence="3" key="1">
    <citation type="submission" date="2020-03" db="EMBL/GenBank/DDBJ databases">
        <authorList>
            <person name="Weist P."/>
        </authorList>
    </citation>
    <scope>NUCLEOTIDE SEQUENCE</scope>
</reference>
<keyword evidence="4" id="KW-1185">Reference proteome</keyword>
<dbReference type="PANTHER" id="PTHR38340:SF1">
    <property type="entry name" value="S-LAYER PROTEIN"/>
    <property type="match status" value="1"/>
</dbReference>
<dbReference type="InterPro" id="IPR011049">
    <property type="entry name" value="Serralysin-like_metalloprot_C"/>
</dbReference>
<evidence type="ECO:0000313" key="3">
    <source>
        <dbReference type="EMBL" id="CAB1428833.1"/>
    </source>
</evidence>
<dbReference type="PRINTS" id="PR00313">
    <property type="entry name" value="CABNDNGRPT"/>
</dbReference>
<sequence length="530" mass="56537">MVMDEVDSVKEMFGSAGFDIMVGNRKDNLLDPSTGGALMSGGEGEDTYLIKQGYGDNLMIDNFANDQKTDTVLIHMDFVAGGQVTLDSSSTGDLKVTITTKGEQFKFTLIGYYNSYQNQHLEFQSSDGVLFKLKPLNSTAEVPLFQTEAFKVTLPPSQSDCRFDLGSWKNLSKVHTVQGCPSQSNDILGNDEDNALIGGWKDDTLEGGQGDDTLIGGNGTDILIGGSGDDTLYGEDGDDTMMGNSGSDVFIPGPGADLIDGGPGRDTVLYRGDHVKGRGVYVNLLTGQGLYADAEGDVLKDVETVIGTIYSDILVSGYESSLLKGSDGNDILVSTGGDYLVGGDGSDIYMLAFQSGSVTIDNCAKDNATDVLFLGSGPPLAFDCQILSDRVILSFSSLNQTAVKISLEGWISEESACGHLVVVSSGLQMSVDKLLEECQLKQEKRGLDLVTSNLNEGPLRRSHYTSTSGICLDSKSPCVLLIMCPLQFIMCPLEFIMCPLRSLWSSPPLNTALQSPVCPHAVAAALAERL</sequence>
<dbReference type="AlphaFoldDB" id="A0A9N7UF03"/>
<dbReference type="GO" id="GO:0005576">
    <property type="term" value="C:extracellular region"/>
    <property type="evidence" value="ECO:0007669"/>
    <property type="project" value="UniProtKB-SubCell"/>
</dbReference>
<organism evidence="3 4">
    <name type="scientific">Pleuronectes platessa</name>
    <name type="common">European plaice</name>
    <dbReference type="NCBI Taxonomy" id="8262"/>
    <lineage>
        <taxon>Eukaryota</taxon>
        <taxon>Metazoa</taxon>
        <taxon>Chordata</taxon>
        <taxon>Craniata</taxon>
        <taxon>Vertebrata</taxon>
        <taxon>Euteleostomi</taxon>
        <taxon>Actinopterygii</taxon>
        <taxon>Neopterygii</taxon>
        <taxon>Teleostei</taxon>
        <taxon>Neoteleostei</taxon>
        <taxon>Acanthomorphata</taxon>
        <taxon>Carangaria</taxon>
        <taxon>Pleuronectiformes</taxon>
        <taxon>Pleuronectoidei</taxon>
        <taxon>Pleuronectidae</taxon>
        <taxon>Pleuronectes</taxon>
    </lineage>
</organism>
<keyword evidence="2" id="KW-0964">Secreted</keyword>
<dbReference type="EMBL" id="CADEAL010001092">
    <property type="protein sequence ID" value="CAB1428833.1"/>
    <property type="molecule type" value="Genomic_DNA"/>
</dbReference>
<comment type="subcellular location">
    <subcellularLocation>
        <location evidence="1">Secreted</location>
    </subcellularLocation>
</comment>
<dbReference type="InterPro" id="IPR001343">
    <property type="entry name" value="Hemolysn_Ca-bd"/>
</dbReference>
<dbReference type="PANTHER" id="PTHR38340">
    <property type="entry name" value="S-LAYER PROTEIN"/>
    <property type="match status" value="1"/>
</dbReference>
<comment type="caution">
    <text evidence="3">The sequence shown here is derived from an EMBL/GenBank/DDBJ whole genome shotgun (WGS) entry which is preliminary data.</text>
</comment>
<dbReference type="Gene3D" id="2.150.10.10">
    <property type="entry name" value="Serralysin-like metalloprotease, C-terminal"/>
    <property type="match status" value="2"/>
</dbReference>
<evidence type="ECO:0000256" key="2">
    <source>
        <dbReference type="ARBA" id="ARBA00022525"/>
    </source>
</evidence>
<proteinExistence type="predicted"/>
<dbReference type="SUPFAM" id="SSF51120">
    <property type="entry name" value="beta-Roll"/>
    <property type="match status" value="3"/>
</dbReference>
<evidence type="ECO:0000256" key="1">
    <source>
        <dbReference type="ARBA" id="ARBA00004613"/>
    </source>
</evidence>
<dbReference type="InterPro" id="IPR018511">
    <property type="entry name" value="Hemolysin-typ_Ca-bd_CS"/>
</dbReference>
<protein>
    <submittedName>
        <fullName evidence="3">Uncharacterized protein</fullName>
    </submittedName>
</protein>
<dbReference type="Proteomes" id="UP001153269">
    <property type="component" value="Unassembled WGS sequence"/>
</dbReference>
<evidence type="ECO:0000313" key="4">
    <source>
        <dbReference type="Proteomes" id="UP001153269"/>
    </source>
</evidence>
<dbReference type="PROSITE" id="PS00330">
    <property type="entry name" value="HEMOLYSIN_CALCIUM"/>
    <property type="match status" value="1"/>
</dbReference>
<name>A0A9N7UF03_PLEPL</name>
<dbReference type="InterPro" id="IPR050557">
    <property type="entry name" value="RTX_toxin/Mannuronan_C5-epim"/>
</dbReference>
<accession>A0A9N7UF03</accession>
<dbReference type="Pfam" id="PF00353">
    <property type="entry name" value="HemolysinCabind"/>
    <property type="match status" value="3"/>
</dbReference>